<dbReference type="Proteomes" id="UP000671913">
    <property type="component" value="Chromosome"/>
</dbReference>
<feature type="transmembrane region" description="Helical" evidence="18">
    <location>
        <begin position="74"/>
        <end position="93"/>
    </location>
</feature>
<dbReference type="InterPro" id="IPR004014">
    <property type="entry name" value="ATPase_P-typ_cation-transptr_N"/>
</dbReference>
<evidence type="ECO:0000256" key="1">
    <source>
        <dbReference type="ARBA" id="ARBA00003954"/>
    </source>
</evidence>
<dbReference type="SFLD" id="SFLDF00027">
    <property type="entry name" value="p-type_atpase"/>
    <property type="match status" value="1"/>
</dbReference>
<dbReference type="PROSITE" id="PS00154">
    <property type="entry name" value="ATPASE_E1_E2"/>
    <property type="match status" value="1"/>
</dbReference>
<dbReference type="InterPro" id="IPR006415">
    <property type="entry name" value="P-type_ATPase_IIIB"/>
</dbReference>
<feature type="transmembrane region" description="Helical" evidence="18">
    <location>
        <begin position="713"/>
        <end position="735"/>
    </location>
</feature>
<dbReference type="InterPro" id="IPR001757">
    <property type="entry name" value="P_typ_ATPase"/>
</dbReference>
<dbReference type="SMART" id="SM00831">
    <property type="entry name" value="Cation_ATPase_N"/>
    <property type="match status" value="1"/>
</dbReference>
<evidence type="ECO:0000256" key="15">
    <source>
        <dbReference type="ARBA" id="ARBA00023136"/>
    </source>
</evidence>
<dbReference type="InterPro" id="IPR023298">
    <property type="entry name" value="ATPase_P-typ_TM_dom_sf"/>
</dbReference>
<evidence type="ECO:0000256" key="6">
    <source>
        <dbReference type="ARBA" id="ARBA00022475"/>
    </source>
</evidence>
<dbReference type="Pfam" id="PF00690">
    <property type="entry name" value="Cation_ATPase_N"/>
    <property type="match status" value="1"/>
</dbReference>
<evidence type="ECO:0000256" key="8">
    <source>
        <dbReference type="ARBA" id="ARBA00022553"/>
    </source>
</evidence>
<dbReference type="SFLD" id="SFLDS00003">
    <property type="entry name" value="Haloacid_Dehalogenase"/>
    <property type="match status" value="1"/>
</dbReference>
<evidence type="ECO:0000256" key="11">
    <source>
        <dbReference type="ARBA" id="ARBA00022840"/>
    </source>
</evidence>
<dbReference type="RefSeq" id="WP_284680749.1">
    <property type="nucleotide sequence ID" value="NZ_CP060096.1"/>
</dbReference>
<evidence type="ECO:0000256" key="3">
    <source>
        <dbReference type="ARBA" id="ARBA00008746"/>
    </source>
</evidence>
<evidence type="ECO:0000313" key="20">
    <source>
        <dbReference type="EMBL" id="QSZ28021.1"/>
    </source>
</evidence>
<evidence type="ECO:0000256" key="13">
    <source>
        <dbReference type="ARBA" id="ARBA00022967"/>
    </source>
</evidence>
<evidence type="ECO:0000259" key="19">
    <source>
        <dbReference type="SMART" id="SM00831"/>
    </source>
</evidence>
<protein>
    <recommendedName>
        <fullName evidence="5">Magnesium-transporting ATPase, P-type 1</fullName>
        <ecNumber evidence="4">7.2.2.14</ecNumber>
    </recommendedName>
    <alternativeName>
        <fullName evidence="16">Mg(2+) transport ATPase, P-type 1</fullName>
    </alternativeName>
</protein>
<dbReference type="GO" id="GO:0005886">
    <property type="term" value="C:plasma membrane"/>
    <property type="evidence" value="ECO:0007669"/>
    <property type="project" value="UniProtKB-SubCell"/>
</dbReference>
<gene>
    <name evidence="20" type="primary">mgtA</name>
    <name evidence="20" type="ORF">ACETAC_03955</name>
</gene>
<feature type="transmembrane region" description="Helical" evidence="18">
    <location>
        <begin position="233"/>
        <end position="251"/>
    </location>
</feature>
<evidence type="ECO:0000256" key="2">
    <source>
        <dbReference type="ARBA" id="ARBA00004429"/>
    </source>
</evidence>
<feature type="transmembrane region" description="Helical" evidence="18">
    <location>
        <begin position="263"/>
        <end position="287"/>
    </location>
</feature>
<dbReference type="InterPro" id="IPR036412">
    <property type="entry name" value="HAD-like_sf"/>
</dbReference>
<dbReference type="Gene3D" id="2.70.150.10">
    <property type="entry name" value="Calcium-transporting ATPase, cytoplasmic transduction domain A"/>
    <property type="match status" value="1"/>
</dbReference>
<keyword evidence="13" id="KW-1278">Translocase</keyword>
<reference evidence="20" key="1">
    <citation type="submission" date="2020-08" db="EMBL/GenBank/DDBJ databases">
        <title>Genomic insights into the carbon and energy metabolism of the first obligate autotrophic acetogenic bacterium Aceticella autotrophica gen. nov., sp. nov.</title>
        <authorList>
            <person name="Toshchakov S.V."/>
            <person name="Elcheninov A.G."/>
            <person name="Kublanov I.V."/>
            <person name="Frolov E.N."/>
            <person name="Lebedinsky A.V."/>
        </authorList>
    </citation>
    <scope>NUCLEOTIDE SEQUENCE</scope>
    <source>
        <strain evidence="20">3443-3Ac</strain>
    </source>
</reference>
<evidence type="ECO:0000313" key="21">
    <source>
        <dbReference type="Proteomes" id="UP000671913"/>
    </source>
</evidence>
<dbReference type="InterPro" id="IPR008250">
    <property type="entry name" value="ATPase_P-typ_transduc_dom_A_sf"/>
</dbReference>
<name>A0A975AX04_9THEO</name>
<keyword evidence="6" id="KW-1003">Cell membrane</keyword>
<dbReference type="PRINTS" id="PR01836">
    <property type="entry name" value="MGATPASE"/>
</dbReference>
<comment type="catalytic activity">
    <reaction evidence="17">
        <text>Mg(2+)(out) + ATP + H2O = Mg(2+)(in) + ADP + phosphate + H(+)</text>
        <dbReference type="Rhea" id="RHEA:10260"/>
        <dbReference type="ChEBI" id="CHEBI:15377"/>
        <dbReference type="ChEBI" id="CHEBI:15378"/>
        <dbReference type="ChEBI" id="CHEBI:18420"/>
        <dbReference type="ChEBI" id="CHEBI:30616"/>
        <dbReference type="ChEBI" id="CHEBI:43474"/>
        <dbReference type="ChEBI" id="CHEBI:456216"/>
        <dbReference type="EC" id="7.2.2.14"/>
    </reaction>
</comment>
<keyword evidence="9 18" id="KW-0812">Transmembrane</keyword>
<dbReference type="Pfam" id="PF00689">
    <property type="entry name" value="Cation_ATPase_C"/>
    <property type="match status" value="1"/>
</dbReference>
<dbReference type="SFLD" id="SFLDG00002">
    <property type="entry name" value="C1.7:_P-type_atpase_like"/>
    <property type="match status" value="1"/>
</dbReference>
<dbReference type="Gene3D" id="3.40.50.1000">
    <property type="entry name" value="HAD superfamily/HAD-like"/>
    <property type="match status" value="1"/>
</dbReference>
<sequence length="836" mass="92593">MPAEDVFKNLQTSKDGLSSNEAKKRIATYGYNSIKPKKSNNALELFISQFKSPIILILFFAVGLSFFLHDTVDAIIILTIILVSGLLSFWQEYDANNAVQKLLEIVQIKSTVLRDGKPVEITVEEIVPGDIVLLKAGAVIPGDGLILESNSLSVDEAMLTGETFPADKEVGVLPLETPLSRRKNCLWMGTHVVSGTAKAMVISTGKTTEFGKISERLKIRPLETEFERGVKQFGYFLMEITLILTIAIFAINVFLKRPVLDSFLFSLAIAVGLTPQLLPAIISINLAHGAKMMARVKVIVKRLASIENFGSMDVLCSDKTGTLTEGTVKLQSTFDVNGNQSDKVLFYAFLNAYFESGFINPIDEAIRTFKEFDTRDYTKLDERPYDFVRKRLSIILSKSDKSIKETQPHIMVTKGALDNVIEVCKNAEIEDGKVVDIKTVQDSIQKQYRDYSDKGYRTLGVAYKNIGTETTVEDEIESDMTFLGFITFFDPLKKNITKTIEDLKALGISLKIITGDNKLIASNIVQQLGIRGMKILTGSEIHDISDGALIEKVKEVAVFAEVEPNEKERIIIALKKAGCVVGYMGDGINDASALHAADVSISVDSAVDVAKRAADIVLLEKDLNVLIEGVKAGRITFANTLKYVFMATSANFGNMFSMAGASLFLPFLPLLPKQILLTNLLTDFPEMTIATDSVDKDMIMMPRRWDIGFIRRFMIVFGLISSIFDYLTFAVLMFIVHASDVQFRTGWFIESVVSASLIVLVIRSKKPFFKSIPGKYLVIATSCVGIATLIIPYSPMAGILGFQAIPFWVLFLIAAVIMLYVLTAEIVKKLFYKNKN</sequence>
<dbReference type="InterPro" id="IPR044492">
    <property type="entry name" value="P_typ_ATPase_HD_dom"/>
</dbReference>
<feature type="domain" description="Cation-transporting P-type ATPase N-terminal" evidence="19">
    <location>
        <begin position="1"/>
        <end position="70"/>
    </location>
</feature>
<comment type="similarity">
    <text evidence="3">Belongs to the cation transport ATPase (P-type) (TC 3.A.3) family. Type IIIB subfamily.</text>
</comment>
<dbReference type="Pfam" id="PF00122">
    <property type="entry name" value="E1-E2_ATPase"/>
    <property type="match status" value="1"/>
</dbReference>
<keyword evidence="14 18" id="KW-1133">Transmembrane helix</keyword>
<evidence type="ECO:0000256" key="14">
    <source>
        <dbReference type="ARBA" id="ARBA00022989"/>
    </source>
</evidence>
<feature type="transmembrane region" description="Helical" evidence="18">
    <location>
        <begin position="805"/>
        <end position="827"/>
    </location>
</feature>
<dbReference type="AlphaFoldDB" id="A0A975AX04"/>
<dbReference type="NCBIfam" id="TIGR01524">
    <property type="entry name" value="ATPase-IIIB_Mg"/>
    <property type="match status" value="1"/>
</dbReference>
<dbReference type="PANTHER" id="PTHR42861">
    <property type="entry name" value="CALCIUM-TRANSPORTING ATPASE"/>
    <property type="match status" value="1"/>
</dbReference>
<feature type="transmembrane region" description="Helical" evidence="18">
    <location>
        <begin position="747"/>
        <end position="764"/>
    </location>
</feature>
<dbReference type="InterPro" id="IPR006068">
    <property type="entry name" value="ATPase_P-typ_cation-transptr_C"/>
</dbReference>
<dbReference type="GO" id="GO:0015444">
    <property type="term" value="F:P-type magnesium transporter activity"/>
    <property type="evidence" value="ECO:0007669"/>
    <property type="project" value="UniProtKB-EC"/>
</dbReference>
<dbReference type="KEGG" id="aaut:ACETAC_03955"/>
<organism evidence="20 21">
    <name type="scientific">Aceticella autotrophica</name>
    <dbReference type="NCBI Taxonomy" id="2755338"/>
    <lineage>
        <taxon>Bacteria</taxon>
        <taxon>Bacillati</taxon>
        <taxon>Bacillota</taxon>
        <taxon>Clostridia</taxon>
        <taxon>Thermoanaerobacterales</taxon>
        <taxon>Thermoanaerobacteraceae</taxon>
        <taxon>Aceticella</taxon>
    </lineage>
</organism>
<evidence type="ECO:0000256" key="17">
    <source>
        <dbReference type="ARBA" id="ARBA00047295"/>
    </source>
</evidence>
<dbReference type="SUPFAM" id="SSF81665">
    <property type="entry name" value="Calcium ATPase, transmembrane domain M"/>
    <property type="match status" value="1"/>
</dbReference>
<evidence type="ECO:0000256" key="12">
    <source>
        <dbReference type="ARBA" id="ARBA00022842"/>
    </source>
</evidence>
<dbReference type="GO" id="GO:0016887">
    <property type="term" value="F:ATP hydrolysis activity"/>
    <property type="evidence" value="ECO:0007669"/>
    <property type="project" value="InterPro"/>
</dbReference>
<keyword evidence="8" id="KW-0597">Phosphoprotein</keyword>
<dbReference type="InterPro" id="IPR023214">
    <property type="entry name" value="HAD_sf"/>
</dbReference>
<dbReference type="EMBL" id="CP060096">
    <property type="protein sequence ID" value="QSZ28021.1"/>
    <property type="molecule type" value="Genomic_DNA"/>
</dbReference>
<evidence type="ECO:0000256" key="10">
    <source>
        <dbReference type="ARBA" id="ARBA00022741"/>
    </source>
</evidence>
<evidence type="ECO:0000256" key="18">
    <source>
        <dbReference type="SAM" id="Phobius"/>
    </source>
</evidence>
<dbReference type="NCBIfam" id="TIGR01494">
    <property type="entry name" value="ATPase_P-type"/>
    <property type="match status" value="2"/>
</dbReference>
<keyword evidence="11" id="KW-0067">ATP-binding</keyword>
<proteinExistence type="inferred from homology"/>
<keyword evidence="15 18" id="KW-0472">Membrane</keyword>
<dbReference type="Gene3D" id="3.40.1110.10">
    <property type="entry name" value="Calcium-transporting ATPase, cytoplasmic domain N"/>
    <property type="match status" value="1"/>
</dbReference>
<evidence type="ECO:0000256" key="5">
    <source>
        <dbReference type="ARBA" id="ARBA00013555"/>
    </source>
</evidence>
<dbReference type="SUPFAM" id="SSF81653">
    <property type="entry name" value="Calcium ATPase, transduction domain A"/>
    <property type="match status" value="1"/>
</dbReference>
<keyword evidence="7" id="KW-0997">Cell inner membrane</keyword>
<feature type="transmembrane region" description="Helical" evidence="18">
    <location>
        <begin position="45"/>
        <end position="68"/>
    </location>
</feature>
<accession>A0A975AX04</accession>
<dbReference type="EC" id="7.2.2.14" evidence="4"/>
<keyword evidence="21" id="KW-1185">Reference proteome</keyword>
<evidence type="ECO:0000256" key="16">
    <source>
        <dbReference type="ARBA" id="ARBA00029806"/>
    </source>
</evidence>
<comment type="function">
    <text evidence="1">Mediates magnesium influx to the cytosol.</text>
</comment>
<evidence type="ECO:0000256" key="9">
    <source>
        <dbReference type="ARBA" id="ARBA00022692"/>
    </source>
</evidence>
<dbReference type="Gene3D" id="1.20.1110.10">
    <property type="entry name" value="Calcium-transporting ATPase, transmembrane domain"/>
    <property type="match status" value="1"/>
</dbReference>
<evidence type="ECO:0000256" key="7">
    <source>
        <dbReference type="ARBA" id="ARBA00022519"/>
    </source>
</evidence>
<dbReference type="FunFam" id="3.40.50.1000:FF:000001">
    <property type="entry name" value="Phospholipid-transporting ATPase IC"/>
    <property type="match status" value="1"/>
</dbReference>
<dbReference type="InterPro" id="IPR018303">
    <property type="entry name" value="ATPase_P-typ_P_site"/>
</dbReference>
<dbReference type="InterPro" id="IPR059000">
    <property type="entry name" value="ATPase_P-type_domA"/>
</dbReference>
<evidence type="ECO:0000256" key="4">
    <source>
        <dbReference type="ARBA" id="ARBA00012786"/>
    </source>
</evidence>
<dbReference type="Pfam" id="PF13246">
    <property type="entry name" value="Cation_ATPase"/>
    <property type="match status" value="1"/>
</dbReference>
<keyword evidence="10" id="KW-0547">Nucleotide-binding</keyword>
<comment type="subcellular location">
    <subcellularLocation>
        <location evidence="2">Cell inner membrane</location>
        <topology evidence="2">Multi-pass membrane protein</topology>
    </subcellularLocation>
</comment>
<dbReference type="GO" id="GO:0005524">
    <property type="term" value="F:ATP binding"/>
    <property type="evidence" value="ECO:0007669"/>
    <property type="project" value="UniProtKB-KW"/>
</dbReference>
<dbReference type="InterPro" id="IPR023299">
    <property type="entry name" value="ATPase_P-typ_cyto_dom_N"/>
</dbReference>
<dbReference type="SUPFAM" id="SSF56784">
    <property type="entry name" value="HAD-like"/>
    <property type="match status" value="1"/>
</dbReference>
<feature type="transmembrane region" description="Helical" evidence="18">
    <location>
        <begin position="776"/>
        <end position="793"/>
    </location>
</feature>
<keyword evidence="12" id="KW-0460">Magnesium</keyword>